<dbReference type="EMBL" id="JAGSXJ010000006">
    <property type="protein sequence ID" value="KAH6690715.1"/>
    <property type="molecule type" value="Genomic_DNA"/>
</dbReference>
<feature type="region of interest" description="Disordered" evidence="1">
    <location>
        <begin position="97"/>
        <end position="181"/>
    </location>
</feature>
<comment type="caution">
    <text evidence="2">The sequence shown here is derived from an EMBL/GenBank/DDBJ whole genome shotgun (WGS) entry which is preliminary data.</text>
</comment>
<feature type="compositionally biased region" description="Basic residues" evidence="1">
    <location>
        <begin position="153"/>
        <end position="165"/>
    </location>
</feature>
<gene>
    <name evidence="2" type="ORF">F5X68DRAFT_72169</name>
</gene>
<sequence>MGSTAGTAEPHGPSAPDREAKPSSPRLSPPRRRNVMTRESSRKGRANQSWRENGRPSNVSSYSLLLLCLSVPPPRPLGLRLRMPMRRTISRFSRAFGLRGRHPGPHSRSLSASCQRPLGVVSPRSSAPTREPFIQGSAASKRNPAAGRTSVRGPRRSNGHFRASRYLRNASPLPGESHVAL</sequence>
<protein>
    <submittedName>
        <fullName evidence="2">Uncharacterized protein</fullName>
    </submittedName>
</protein>
<evidence type="ECO:0000313" key="2">
    <source>
        <dbReference type="EMBL" id="KAH6690715.1"/>
    </source>
</evidence>
<proteinExistence type="predicted"/>
<name>A0A9P9ACL6_9PEZI</name>
<reference evidence="2" key="1">
    <citation type="journal article" date="2021" name="Nat. Commun.">
        <title>Genetic determinants of endophytism in the Arabidopsis root mycobiome.</title>
        <authorList>
            <person name="Mesny F."/>
            <person name="Miyauchi S."/>
            <person name="Thiergart T."/>
            <person name="Pickel B."/>
            <person name="Atanasova L."/>
            <person name="Karlsson M."/>
            <person name="Huettel B."/>
            <person name="Barry K.W."/>
            <person name="Haridas S."/>
            <person name="Chen C."/>
            <person name="Bauer D."/>
            <person name="Andreopoulos W."/>
            <person name="Pangilinan J."/>
            <person name="LaButti K."/>
            <person name="Riley R."/>
            <person name="Lipzen A."/>
            <person name="Clum A."/>
            <person name="Drula E."/>
            <person name="Henrissat B."/>
            <person name="Kohler A."/>
            <person name="Grigoriev I.V."/>
            <person name="Martin F.M."/>
            <person name="Hacquard S."/>
        </authorList>
    </citation>
    <scope>NUCLEOTIDE SEQUENCE</scope>
    <source>
        <strain evidence="2">MPI-SDFR-AT-0117</strain>
    </source>
</reference>
<evidence type="ECO:0000256" key="1">
    <source>
        <dbReference type="SAM" id="MobiDB-lite"/>
    </source>
</evidence>
<accession>A0A9P9ACL6</accession>
<keyword evidence="3" id="KW-1185">Reference proteome</keyword>
<feature type="region of interest" description="Disordered" evidence="1">
    <location>
        <begin position="1"/>
        <end position="57"/>
    </location>
</feature>
<dbReference type="Proteomes" id="UP000770015">
    <property type="component" value="Unassembled WGS sequence"/>
</dbReference>
<organism evidence="2 3">
    <name type="scientific">Plectosphaerella plurivora</name>
    <dbReference type="NCBI Taxonomy" id="936078"/>
    <lineage>
        <taxon>Eukaryota</taxon>
        <taxon>Fungi</taxon>
        <taxon>Dikarya</taxon>
        <taxon>Ascomycota</taxon>
        <taxon>Pezizomycotina</taxon>
        <taxon>Sordariomycetes</taxon>
        <taxon>Hypocreomycetidae</taxon>
        <taxon>Glomerellales</taxon>
        <taxon>Plectosphaerellaceae</taxon>
        <taxon>Plectosphaerella</taxon>
    </lineage>
</organism>
<evidence type="ECO:0000313" key="3">
    <source>
        <dbReference type="Proteomes" id="UP000770015"/>
    </source>
</evidence>
<dbReference type="AlphaFoldDB" id="A0A9P9ACL6"/>